<dbReference type="Pfam" id="PF00005">
    <property type="entry name" value="ABC_tran"/>
    <property type="match status" value="2"/>
</dbReference>
<reference evidence="16" key="1">
    <citation type="submission" date="2023-03" db="EMBL/GenBank/DDBJ databases">
        <title>Massive genome expansion in bonnet fungi (Mycena s.s.) driven by repeated elements and novel gene families across ecological guilds.</title>
        <authorList>
            <consortium name="Lawrence Berkeley National Laboratory"/>
            <person name="Harder C.B."/>
            <person name="Miyauchi S."/>
            <person name="Viragh M."/>
            <person name="Kuo A."/>
            <person name="Thoen E."/>
            <person name="Andreopoulos B."/>
            <person name="Lu D."/>
            <person name="Skrede I."/>
            <person name="Drula E."/>
            <person name="Henrissat B."/>
            <person name="Morin E."/>
            <person name="Kohler A."/>
            <person name="Barry K."/>
            <person name="LaButti K."/>
            <person name="Morin E."/>
            <person name="Salamov A."/>
            <person name="Lipzen A."/>
            <person name="Mereny Z."/>
            <person name="Hegedus B."/>
            <person name="Baldrian P."/>
            <person name="Stursova M."/>
            <person name="Weitz H."/>
            <person name="Taylor A."/>
            <person name="Grigoriev I.V."/>
            <person name="Nagy L.G."/>
            <person name="Martin F."/>
            <person name="Kauserud H."/>
        </authorList>
    </citation>
    <scope>NUCLEOTIDE SEQUENCE</scope>
    <source>
        <strain evidence="16">9284</strain>
    </source>
</reference>
<feature type="compositionally biased region" description="Polar residues" evidence="12">
    <location>
        <begin position="673"/>
        <end position="682"/>
    </location>
</feature>
<keyword evidence="16" id="KW-0378">Hydrolase</keyword>
<dbReference type="SUPFAM" id="SSF90123">
    <property type="entry name" value="ABC transporter transmembrane region"/>
    <property type="match status" value="2"/>
</dbReference>
<dbReference type="GO" id="GO:0090374">
    <property type="term" value="P:oligopeptide export from mitochondrion"/>
    <property type="evidence" value="ECO:0007669"/>
    <property type="project" value="TreeGrafter"/>
</dbReference>
<dbReference type="SMART" id="SM00382">
    <property type="entry name" value="AAA"/>
    <property type="match status" value="2"/>
</dbReference>
<dbReference type="Pfam" id="PF00664">
    <property type="entry name" value="ABC_membrane"/>
    <property type="match status" value="2"/>
</dbReference>
<feature type="domain" description="ABC transporter" evidence="14">
    <location>
        <begin position="410"/>
        <end position="661"/>
    </location>
</feature>
<dbReference type="PANTHER" id="PTHR43394:SF1">
    <property type="entry name" value="ATP-BINDING CASSETTE SUB-FAMILY B MEMBER 10, MITOCHONDRIAL"/>
    <property type="match status" value="1"/>
</dbReference>
<evidence type="ECO:0000256" key="11">
    <source>
        <dbReference type="ARBA" id="ARBA00023180"/>
    </source>
</evidence>
<dbReference type="CDD" id="cd18577">
    <property type="entry name" value="ABC_6TM_Pgp_ABCB1_D1_like"/>
    <property type="match status" value="1"/>
</dbReference>
<dbReference type="GO" id="GO:0005743">
    <property type="term" value="C:mitochondrial inner membrane"/>
    <property type="evidence" value="ECO:0007669"/>
    <property type="project" value="TreeGrafter"/>
</dbReference>
<dbReference type="GO" id="GO:0015421">
    <property type="term" value="F:ABC-type oligopeptide transporter activity"/>
    <property type="evidence" value="ECO:0007669"/>
    <property type="project" value="TreeGrafter"/>
</dbReference>
<feature type="domain" description="ABC transporter" evidence="14">
    <location>
        <begin position="1068"/>
        <end position="1308"/>
    </location>
</feature>
<feature type="transmembrane region" description="Helical" evidence="13">
    <location>
        <begin position="134"/>
        <end position="155"/>
    </location>
</feature>
<feature type="transmembrane region" description="Helical" evidence="13">
    <location>
        <begin position="958"/>
        <end position="983"/>
    </location>
</feature>
<evidence type="ECO:0000256" key="7">
    <source>
        <dbReference type="ARBA" id="ARBA00022840"/>
    </source>
</evidence>
<dbReference type="InterPro" id="IPR027417">
    <property type="entry name" value="P-loop_NTPase"/>
</dbReference>
<dbReference type="Gene3D" id="1.20.1560.10">
    <property type="entry name" value="ABC transporter type 1, transmembrane domain"/>
    <property type="match status" value="1"/>
</dbReference>
<keyword evidence="17" id="KW-1185">Reference proteome</keyword>
<evidence type="ECO:0000256" key="12">
    <source>
        <dbReference type="SAM" id="MobiDB-lite"/>
    </source>
</evidence>
<feature type="compositionally biased region" description="Polar residues" evidence="12">
    <location>
        <begin position="694"/>
        <end position="706"/>
    </location>
</feature>
<feature type="transmembrane region" description="Helical" evidence="13">
    <location>
        <begin position="736"/>
        <end position="760"/>
    </location>
</feature>
<dbReference type="FunFam" id="3.40.50.300:FF:000479">
    <property type="entry name" value="Multidrug resistance protein 1A"/>
    <property type="match status" value="1"/>
</dbReference>
<evidence type="ECO:0000256" key="13">
    <source>
        <dbReference type="SAM" id="Phobius"/>
    </source>
</evidence>
<proteinExistence type="inferred from homology"/>
<keyword evidence="11" id="KW-0325">Glycoprotein</keyword>
<comment type="caution">
    <text evidence="16">The sequence shown here is derived from an EMBL/GenBank/DDBJ whole genome shotgun (WGS) entry which is preliminary data.</text>
</comment>
<keyword evidence="9 13" id="KW-1133">Transmembrane helix</keyword>
<keyword evidence="8" id="KW-1278">Translocase</keyword>
<feature type="transmembrane region" description="Helical" evidence="13">
    <location>
        <begin position="65"/>
        <end position="89"/>
    </location>
</feature>
<dbReference type="GO" id="GO:0005524">
    <property type="term" value="F:ATP binding"/>
    <property type="evidence" value="ECO:0007669"/>
    <property type="project" value="UniProtKB-KW"/>
</dbReference>
<feature type="domain" description="ABC transmembrane type-1" evidence="15">
    <location>
        <begin position="737"/>
        <end position="1022"/>
    </location>
</feature>
<feature type="region of interest" description="Disordered" evidence="12">
    <location>
        <begin position="671"/>
        <end position="706"/>
    </location>
</feature>
<feature type="transmembrane region" description="Helical" evidence="13">
    <location>
        <begin position="232"/>
        <end position="254"/>
    </location>
</feature>
<feature type="domain" description="ABC transmembrane type-1" evidence="15">
    <location>
        <begin position="69"/>
        <end position="374"/>
    </location>
</feature>
<dbReference type="InterPro" id="IPR036640">
    <property type="entry name" value="ABC1_TM_sf"/>
</dbReference>
<evidence type="ECO:0000256" key="8">
    <source>
        <dbReference type="ARBA" id="ARBA00022967"/>
    </source>
</evidence>
<comment type="similarity">
    <text evidence="2">Belongs to the ABC transporter superfamily. ABCB family. Multidrug resistance exporter (TC 3.A.1.201) subfamily.</text>
</comment>
<dbReference type="GO" id="GO:0016887">
    <property type="term" value="F:ATP hydrolysis activity"/>
    <property type="evidence" value="ECO:0007669"/>
    <property type="project" value="InterPro"/>
</dbReference>
<dbReference type="FunFam" id="3.40.50.300:FF:000913">
    <property type="entry name" value="ABC multidrug transporter SitT"/>
    <property type="match status" value="1"/>
</dbReference>
<dbReference type="CDD" id="cd03249">
    <property type="entry name" value="ABC_MTABC3_MDL1_MDL2"/>
    <property type="match status" value="2"/>
</dbReference>
<evidence type="ECO:0000313" key="16">
    <source>
        <dbReference type="EMBL" id="KAJ7610508.1"/>
    </source>
</evidence>
<dbReference type="PROSITE" id="PS50929">
    <property type="entry name" value="ABC_TM1F"/>
    <property type="match status" value="2"/>
</dbReference>
<dbReference type="Gene3D" id="3.40.50.300">
    <property type="entry name" value="P-loop containing nucleotide triphosphate hydrolases"/>
    <property type="match status" value="2"/>
</dbReference>
<name>A0AAD7FCD6_9AGAR</name>
<evidence type="ECO:0000259" key="15">
    <source>
        <dbReference type="PROSITE" id="PS50929"/>
    </source>
</evidence>
<comment type="subcellular location">
    <subcellularLocation>
        <location evidence="1">Membrane</location>
        <topology evidence="1">Multi-pass membrane protein</topology>
    </subcellularLocation>
</comment>
<dbReference type="InterPro" id="IPR011527">
    <property type="entry name" value="ABC1_TM_dom"/>
</dbReference>
<evidence type="ECO:0000256" key="2">
    <source>
        <dbReference type="ARBA" id="ARBA00007577"/>
    </source>
</evidence>
<evidence type="ECO:0000256" key="1">
    <source>
        <dbReference type="ARBA" id="ARBA00004141"/>
    </source>
</evidence>
<evidence type="ECO:0000259" key="14">
    <source>
        <dbReference type="PROSITE" id="PS50893"/>
    </source>
</evidence>
<organism evidence="16 17">
    <name type="scientific">Roridomyces roridus</name>
    <dbReference type="NCBI Taxonomy" id="1738132"/>
    <lineage>
        <taxon>Eukaryota</taxon>
        <taxon>Fungi</taxon>
        <taxon>Dikarya</taxon>
        <taxon>Basidiomycota</taxon>
        <taxon>Agaricomycotina</taxon>
        <taxon>Agaricomycetes</taxon>
        <taxon>Agaricomycetidae</taxon>
        <taxon>Agaricales</taxon>
        <taxon>Marasmiineae</taxon>
        <taxon>Mycenaceae</taxon>
        <taxon>Roridomyces</taxon>
    </lineage>
</organism>
<evidence type="ECO:0000256" key="5">
    <source>
        <dbReference type="ARBA" id="ARBA00022737"/>
    </source>
</evidence>
<evidence type="ECO:0000256" key="4">
    <source>
        <dbReference type="ARBA" id="ARBA00022692"/>
    </source>
</evidence>
<keyword evidence="7" id="KW-0067">ATP-binding</keyword>
<evidence type="ECO:0000256" key="3">
    <source>
        <dbReference type="ARBA" id="ARBA00022448"/>
    </source>
</evidence>
<gene>
    <name evidence="16" type="ORF">FB45DRAFT_942608</name>
</gene>
<dbReference type="Proteomes" id="UP001221142">
    <property type="component" value="Unassembled WGS sequence"/>
</dbReference>
<feature type="transmembrane region" description="Helical" evidence="13">
    <location>
        <begin position="307"/>
        <end position="333"/>
    </location>
</feature>
<dbReference type="InterPro" id="IPR017871">
    <property type="entry name" value="ABC_transporter-like_CS"/>
</dbReference>
<feature type="transmembrane region" description="Helical" evidence="13">
    <location>
        <begin position="852"/>
        <end position="877"/>
    </location>
</feature>
<evidence type="ECO:0000256" key="9">
    <source>
        <dbReference type="ARBA" id="ARBA00022989"/>
    </source>
</evidence>
<keyword evidence="6" id="KW-0547">Nucleotide-binding</keyword>
<keyword evidence="5" id="KW-0677">Repeat</keyword>
<dbReference type="SUPFAM" id="SSF52540">
    <property type="entry name" value="P-loop containing nucleoside triphosphate hydrolases"/>
    <property type="match status" value="2"/>
</dbReference>
<protein>
    <submittedName>
        <fullName evidence="16">P-loop containing nucleoside triphosphate hydrolase protein</fullName>
    </submittedName>
</protein>
<feature type="region of interest" description="Disordered" evidence="12">
    <location>
        <begin position="1"/>
        <end position="47"/>
    </location>
</feature>
<keyword evidence="3" id="KW-0813">Transport</keyword>
<dbReference type="PROSITE" id="PS50893">
    <property type="entry name" value="ABC_TRANSPORTER_2"/>
    <property type="match status" value="2"/>
</dbReference>
<dbReference type="PANTHER" id="PTHR43394">
    <property type="entry name" value="ATP-DEPENDENT PERMEASE MDL1, MITOCHONDRIAL"/>
    <property type="match status" value="1"/>
</dbReference>
<dbReference type="PROSITE" id="PS00211">
    <property type="entry name" value="ABC_TRANSPORTER_1"/>
    <property type="match status" value="2"/>
</dbReference>
<evidence type="ECO:0000256" key="6">
    <source>
        <dbReference type="ARBA" id="ARBA00022741"/>
    </source>
</evidence>
<feature type="transmembrane region" description="Helical" evidence="13">
    <location>
        <begin position="345"/>
        <end position="365"/>
    </location>
</feature>
<dbReference type="InterPro" id="IPR039421">
    <property type="entry name" value="Type_1_exporter"/>
</dbReference>
<dbReference type="InterPro" id="IPR003439">
    <property type="entry name" value="ABC_transporter-like_ATP-bd"/>
</dbReference>
<keyword evidence="4 13" id="KW-0812">Transmembrane</keyword>
<dbReference type="EMBL" id="JARKIF010000035">
    <property type="protein sequence ID" value="KAJ7610508.1"/>
    <property type="molecule type" value="Genomic_DNA"/>
</dbReference>
<accession>A0AAD7FCD6</accession>
<evidence type="ECO:0000313" key="17">
    <source>
        <dbReference type="Proteomes" id="UP001221142"/>
    </source>
</evidence>
<dbReference type="InterPro" id="IPR003593">
    <property type="entry name" value="AAA+_ATPase"/>
</dbReference>
<dbReference type="FunFam" id="1.20.1560.10:FF:000102">
    <property type="entry name" value="ABC multidrug transporter Mdr1"/>
    <property type="match status" value="1"/>
</dbReference>
<feature type="transmembrane region" description="Helical" evidence="13">
    <location>
        <begin position="883"/>
        <end position="905"/>
    </location>
</feature>
<sequence length="1315" mass="141895">MHDSTGDPSPPPPPPPHDAKNGRRKFLLFGPRQTTEEPDPQPEDKPKVPPVSFFKLFRFATRGELVLNFLGLIAAGSAGTIAPLMSIFFGNLTQDFVTFTLALAEAQSGTPGAAAGLSVAAAHFRHSSGRNAGYLALLGLGEFFTTYLYMHTWVVTSELNAKRIRERYLQAVLRQDPAFFDSVGAGEIVTRIQTDTHLVQQGISEKVALAVFLMASFFSGFILAYIRSWRMALVLSTMLPFMSLIGGLMGKFVAKYTEASLKHVAEGGTLAEEAISTIRTAHAFGTQETLARMYDAFVLHARRVDMLVATFTGGMMGLFYFAVFAAYALAFSYGVTLVNRGEVDAGAVVTSFMAVLQGTFALVILGPQMQSMALATGAAAKLFDTIDRVPPSIDSADPGGAKPSPVSGALTLEHVSFAYPTRSETRVLHDVSLEFPAGTTTALVGASGSGKSTVLALVERFYDPVPNDAEAVGVIRLDGMDVKEINIKYLRAQMGYVAQEPVLFNASVRDNVAYGLLNSPYSELSPEDQFTRIRDACICAHAHDFVSKLPEGYDTLVGERGFLLSGGQKQRLAIARAIVKDPKILLLDEATSALDTESEGIMQSALDRARKGRTGIVIAHRLSTIKDADSIYVMAEGKVMQHGTHNDLLGDSAGLYAQLVEAQKLRDDKEDSVTSVFESSTHPAEGTKIKAQDSSESLESLAKQQTTKAEEGQGTIGIFDLFWRLAQINRSSWRKYAVGSVFAILSGMIYPAYSVIYSKGIAAFSEPDPHTRRHLGDRTALYMFVVAIGGGVCISMQNYLFGSAAASFTGKLRSQLFRAILGQKIQFFDGNENNTGSLTSNLSDHPQKVKGLIGITLGAIIECIATLTAGWIVGLIFVWKLGLVSIACAPVLFLTGYVRLLVIVLKDETNKRAYASSALLACEASASARTVAALTAEDHCCALYSASLLQPLNNARKAALWSALLFALSQTISFWVISLVMWYGAVLVSRRECTTFEFFITLTAATFGTMNAGNVFSFAPDLSIARAAGTSIIRLLESSPGIPIPHLPVGAEKSAEEEKSHSTPAGHLKFDSVHFNYPTRPGIKVLRGLSFEVRPGEFVALVGASGSGKSTVIQLIERFYECGGGTISLDGVPVDTLDIQDYRREMALVSQEPTLYAGTIRFNILLGAIKPEADVSQQELEEVSRDANILEFIQSLPDGFETQVGGKGSQLSGGQKQRIAIARALVRDPRILLLDEATSALDSASEKVVQQALDNAAAGRSVVAIAHRLSTIQNADRIYFMKDGVISESGTHDELLRRGGDYASFVRLQALETRD</sequence>
<feature type="transmembrane region" description="Helical" evidence="13">
    <location>
        <begin position="780"/>
        <end position="801"/>
    </location>
</feature>
<dbReference type="CDD" id="cd18578">
    <property type="entry name" value="ABC_6TM_Pgp_ABCB1_D2_like"/>
    <property type="match status" value="1"/>
</dbReference>
<feature type="transmembrane region" description="Helical" evidence="13">
    <location>
        <begin position="207"/>
        <end position="226"/>
    </location>
</feature>
<keyword evidence="10 13" id="KW-0472">Membrane</keyword>
<evidence type="ECO:0000256" key="10">
    <source>
        <dbReference type="ARBA" id="ARBA00023136"/>
    </source>
</evidence>